<dbReference type="Proteomes" id="UP000184267">
    <property type="component" value="Unassembled WGS sequence"/>
</dbReference>
<keyword evidence="4" id="KW-1185">Reference proteome</keyword>
<sequence length="285" mass="31888">MASSAAPTVPDATAPKLVVHHLNNSRSQRILWLLVRSLLPDRCTSFHRRLTGARSARNGGMMQEELEVPYELKKYQRTPEMTAPPELKAVNPLGTAPAITDEGLNLAESGAIVEYIIQKYGNGRAQAPASGKIDDLYCRWHAFVLDVIPVLTNFIPVTHYSEASLMPILVNKLIFKIIPERSPFFIRPILQAVFNQVSAKMLDPRLKIHAEMIENHLAKDDRQFFAGGEEPTAADYMMIFCLEAWGTRGEIGEKTKAYVERIHARPAYQRSLVKGGEYAYAKPTA</sequence>
<dbReference type="InterPro" id="IPR004045">
    <property type="entry name" value="Glutathione_S-Trfase_N"/>
</dbReference>
<dbReference type="Gene3D" id="3.40.30.10">
    <property type="entry name" value="Glutaredoxin"/>
    <property type="match status" value="1"/>
</dbReference>
<dbReference type="CDD" id="cd03046">
    <property type="entry name" value="GST_N_GTT1_like"/>
    <property type="match status" value="1"/>
</dbReference>
<feature type="domain" description="GST N-terminal" evidence="2">
    <location>
        <begin position="14"/>
        <end position="124"/>
    </location>
</feature>
<dbReference type="InterPro" id="IPR036249">
    <property type="entry name" value="Thioredoxin-like_sf"/>
</dbReference>
<gene>
    <name evidence="3" type="ORF">TRAPUB_6671</name>
</gene>
<evidence type="ECO:0000256" key="1">
    <source>
        <dbReference type="ARBA" id="ARBA00007409"/>
    </source>
</evidence>
<dbReference type="PANTHER" id="PTHR44051">
    <property type="entry name" value="GLUTATHIONE S-TRANSFERASE-RELATED"/>
    <property type="match status" value="1"/>
</dbReference>
<dbReference type="OMA" id="DVQMSFP"/>
<dbReference type="InterPro" id="IPR036282">
    <property type="entry name" value="Glutathione-S-Trfase_C_sf"/>
</dbReference>
<dbReference type="InterPro" id="IPR040079">
    <property type="entry name" value="Glutathione_S-Trfase"/>
</dbReference>
<proteinExistence type="inferred from homology"/>
<dbReference type="STRING" id="154538.A0A1M2V5C6"/>
<accession>A0A1M2V5C6</accession>
<dbReference type="AlphaFoldDB" id="A0A1M2V5C6"/>
<dbReference type="GO" id="GO:0016740">
    <property type="term" value="F:transferase activity"/>
    <property type="evidence" value="ECO:0007669"/>
    <property type="project" value="UniProtKB-KW"/>
</dbReference>
<evidence type="ECO:0000313" key="4">
    <source>
        <dbReference type="Proteomes" id="UP000184267"/>
    </source>
</evidence>
<dbReference type="PANTHER" id="PTHR44051:SF9">
    <property type="entry name" value="GLUTATHIONE S-TRANSFERASE 1"/>
    <property type="match status" value="1"/>
</dbReference>
<keyword evidence="3" id="KW-0808">Transferase</keyword>
<dbReference type="PROSITE" id="PS50404">
    <property type="entry name" value="GST_NTER"/>
    <property type="match status" value="1"/>
</dbReference>
<dbReference type="SUPFAM" id="SSF47616">
    <property type="entry name" value="GST C-terminal domain-like"/>
    <property type="match status" value="1"/>
</dbReference>
<dbReference type="SUPFAM" id="SSF52833">
    <property type="entry name" value="Thioredoxin-like"/>
    <property type="match status" value="1"/>
</dbReference>
<dbReference type="SFLD" id="SFLDG00358">
    <property type="entry name" value="Main_(cytGST)"/>
    <property type="match status" value="1"/>
</dbReference>
<protein>
    <submittedName>
        <fullName evidence="3">Glutathione S-transferase 3</fullName>
    </submittedName>
</protein>
<comment type="similarity">
    <text evidence="1">Belongs to the GST superfamily.</text>
</comment>
<dbReference type="SFLD" id="SFLDS00019">
    <property type="entry name" value="Glutathione_Transferase_(cytos"/>
    <property type="match status" value="1"/>
</dbReference>
<dbReference type="EMBL" id="MNAD01001649">
    <property type="protein sequence ID" value="OJT02815.1"/>
    <property type="molecule type" value="Genomic_DNA"/>
</dbReference>
<dbReference type="Gene3D" id="1.20.1050.10">
    <property type="match status" value="1"/>
</dbReference>
<dbReference type="Pfam" id="PF02798">
    <property type="entry name" value="GST_N"/>
    <property type="match status" value="1"/>
</dbReference>
<comment type="caution">
    <text evidence="3">The sequence shown here is derived from an EMBL/GenBank/DDBJ whole genome shotgun (WGS) entry which is preliminary data.</text>
</comment>
<name>A0A1M2V5C6_TRAPU</name>
<evidence type="ECO:0000259" key="2">
    <source>
        <dbReference type="PROSITE" id="PS50404"/>
    </source>
</evidence>
<dbReference type="OrthoDB" id="2098326at2759"/>
<evidence type="ECO:0000313" key="3">
    <source>
        <dbReference type="EMBL" id="OJT02815.1"/>
    </source>
</evidence>
<organism evidence="3 4">
    <name type="scientific">Trametes pubescens</name>
    <name type="common">White-rot fungus</name>
    <dbReference type="NCBI Taxonomy" id="154538"/>
    <lineage>
        <taxon>Eukaryota</taxon>
        <taxon>Fungi</taxon>
        <taxon>Dikarya</taxon>
        <taxon>Basidiomycota</taxon>
        <taxon>Agaricomycotina</taxon>
        <taxon>Agaricomycetes</taxon>
        <taxon>Polyporales</taxon>
        <taxon>Polyporaceae</taxon>
        <taxon>Trametes</taxon>
    </lineage>
</organism>
<reference evidence="3 4" key="1">
    <citation type="submission" date="2016-10" db="EMBL/GenBank/DDBJ databases">
        <title>Genome sequence of the basidiomycete white-rot fungus Trametes pubescens.</title>
        <authorList>
            <person name="Makela M.R."/>
            <person name="Granchi Z."/>
            <person name="Peng M."/>
            <person name="De Vries R.P."/>
            <person name="Grigoriev I."/>
            <person name="Riley R."/>
            <person name="Hilden K."/>
        </authorList>
    </citation>
    <scope>NUCLEOTIDE SEQUENCE [LARGE SCALE GENOMIC DNA]</scope>
    <source>
        <strain evidence="3 4">FBCC735</strain>
    </source>
</reference>